<accession>A0ABY4BQP3</accession>
<evidence type="ECO:0000313" key="2">
    <source>
        <dbReference type="EMBL" id="UOE41525.1"/>
    </source>
</evidence>
<gene>
    <name evidence="2" type="ORF">MTP09_02465</name>
</gene>
<evidence type="ECO:0000259" key="1">
    <source>
        <dbReference type="Pfam" id="PF04230"/>
    </source>
</evidence>
<keyword evidence="3" id="KW-1185">Reference proteome</keyword>
<dbReference type="InterPro" id="IPR007345">
    <property type="entry name" value="Polysacch_pyruvyl_Trfase"/>
</dbReference>
<dbReference type="GO" id="GO:0016740">
    <property type="term" value="F:transferase activity"/>
    <property type="evidence" value="ECO:0007669"/>
    <property type="project" value="UniProtKB-KW"/>
</dbReference>
<reference evidence="2 3" key="1">
    <citation type="submission" date="2022-03" db="EMBL/GenBank/DDBJ databases">
        <title>Chryseobacterium sp. isolated from particulate matters in swine house.</title>
        <authorList>
            <person name="Won M."/>
            <person name="Kim S.-J."/>
            <person name="Kwon S.-W."/>
        </authorList>
    </citation>
    <scope>NUCLEOTIDE SEQUENCE [LARGE SCALE GENOMIC DNA]</scope>
    <source>
        <strain evidence="2 3">SC2-2</strain>
    </source>
</reference>
<protein>
    <submittedName>
        <fullName evidence="2">Polysaccharide pyruvyl transferase family protein</fullName>
    </submittedName>
</protein>
<dbReference type="Pfam" id="PF04230">
    <property type="entry name" value="PS_pyruv_trans"/>
    <property type="match status" value="1"/>
</dbReference>
<keyword evidence="2" id="KW-0808">Transferase</keyword>
<feature type="domain" description="Polysaccharide pyruvyl transferase" evidence="1">
    <location>
        <begin position="15"/>
        <end position="268"/>
    </location>
</feature>
<organism evidence="2 3">
    <name type="scientific">Chryseobacterium suipulveris</name>
    <dbReference type="NCBI Taxonomy" id="2929800"/>
    <lineage>
        <taxon>Bacteria</taxon>
        <taxon>Pseudomonadati</taxon>
        <taxon>Bacteroidota</taxon>
        <taxon>Flavobacteriia</taxon>
        <taxon>Flavobacteriales</taxon>
        <taxon>Weeksellaceae</taxon>
        <taxon>Chryseobacterium group</taxon>
        <taxon>Chryseobacterium</taxon>
    </lineage>
</organism>
<evidence type="ECO:0000313" key="3">
    <source>
        <dbReference type="Proteomes" id="UP000831460"/>
    </source>
</evidence>
<dbReference type="EMBL" id="CP094532">
    <property type="protein sequence ID" value="UOE41525.1"/>
    <property type="molecule type" value="Genomic_DNA"/>
</dbReference>
<dbReference type="RefSeq" id="WP_243550325.1">
    <property type="nucleotide sequence ID" value="NZ_CP094532.1"/>
</dbReference>
<name>A0ABY4BQP3_9FLAO</name>
<proteinExistence type="predicted"/>
<dbReference type="Proteomes" id="UP000831460">
    <property type="component" value="Chromosome"/>
</dbReference>
<sequence>MKNIAVLDTSIVTQNVGDEIIMDSVYRELHHIFNEDMFLKIPTHEIIGLSSLSLIRNSEFGIVGGSNILSSEMNRYRQWKIKILQSFFIKNKMILLGVGWRNYQQKPNFYTRKLLKNLLNEEYLHSVRDSYTEKKLKDEGFQNVINTACPTMWQLTPGHCQQIPKKKQEKVVFTLTDYSKDPQNDRFLIDTLLSNYEEVFYWVQSRKDLIYLNELVKDANRIKIIAPTLKAYTDFLEFSECDYVGTRLHGGIRALQYKKRTIIIGVDNRAIEKKKDFNLNVIERNDLKSNLEGMINSEFETKINIPMENIAMWKSQFISKN</sequence>